<protein>
    <submittedName>
        <fullName evidence="2">Uncharacterized protein</fullName>
    </submittedName>
</protein>
<name>A0ABS5BWB8_9BACT</name>
<dbReference type="EMBL" id="JAGKQQ010000001">
    <property type="protein sequence ID" value="MBP3958022.1"/>
    <property type="molecule type" value="Genomic_DNA"/>
</dbReference>
<comment type="caution">
    <text evidence="2">The sequence shown here is derived from an EMBL/GenBank/DDBJ whole genome shotgun (WGS) entry which is preliminary data.</text>
</comment>
<proteinExistence type="predicted"/>
<organism evidence="2 3">
    <name type="scientific">Gemmata palustris</name>
    <dbReference type="NCBI Taxonomy" id="2822762"/>
    <lineage>
        <taxon>Bacteria</taxon>
        <taxon>Pseudomonadati</taxon>
        <taxon>Planctomycetota</taxon>
        <taxon>Planctomycetia</taxon>
        <taxon>Gemmatales</taxon>
        <taxon>Gemmataceae</taxon>
        <taxon>Gemmata</taxon>
    </lineage>
</organism>
<evidence type="ECO:0000313" key="2">
    <source>
        <dbReference type="EMBL" id="MBP3958022.1"/>
    </source>
</evidence>
<accession>A0ABS5BWB8</accession>
<evidence type="ECO:0000313" key="3">
    <source>
        <dbReference type="Proteomes" id="UP000676565"/>
    </source>
</evidence>
<dbReference type="Proteomes" id="UP000676565">
    <property type="component" value="Unassembled WGS sequence"/>
</dbReference>
<dbReference type="RefSeq" id="WP_210657626.1">
    <property type="nucleotide sequence ID" value="NZ_JAGKQQ010000001.1"/>
</dbReference>
<feature type="region of interest" description="Disordered" evidence="1">
    <location>
        <begin position="70"/>
        <end position="96"/>
    </location>
</feature>
<feature type="compositionally biased region" description="Basic and acidic residues" evidence="1">
    <location>
        <begin position="72"/>
        <end position="96"/>
    </location>
</feature>
<reference evidence="2 3" key="1">
    <citation type="submission" date="2021-04" db="EMBL/GenBank/DDBJ databases">
        <authorList>
            <person name="Ivanova A."/>
        </authorList>
    </citation>
    <scope>NUCLEOTIDE SEQUENCE [LARGE SCALE GENOMIC DNA]</scope>
    <source>
        <strain evidence="2 3">G18</strain>
    </source>
</reference>
<evidence type="ECO:0000256" key="1">
    <source>
        <dbReference type="SAM" id="MobiDB-lite"/>
    </source>
</evidence>
<keyword evidence="3" id="KW-1185">Reference proteome</keyword>
<gene>
    <name evidence="2" type="ORF">J8F10_22430</name>
</gene>
<sequence length="96" mass="10907">MARDRVFVCSGADFETLFPDVFAASGIRRCKLQMMKTRPQPNGWRIGTHLAGGLTLCHYRAFEMCSAPQTEAPDRRNDAGLREVRHPRYGVAERPR</sequence>